<accession>A0ABS9BN16</accession>
<feature type="signal peptide" evidence="1">
    <location>
        <begin position="1"/>
        <end position="19"/>
    </location>
</feature>
<dbReference type="EMBL" id="JAKEVY010000005">
    <property type="protein sequence ID" value="MCF1716599.1"/>
    <property type="molecule type" value="Genomic_DNA"/>
</dbReference>
<sequence>MRKNNTLSSFLKTFFLLMAVGVLVSCQKEINPLEEENNNEPGTGAPAPTGSSYMPYTKGSSWTYQDSAVTNFKTVMVATDVSKTIAGISYKQYDVVEGINDVPVYYGNIKNDYYMLLEAGAANGATIDINMLFLNDKENVGYTWTKDAGTANGFPARIKGKIAAKGITKTWVGKTYKDIIHTSVDLEYNLMGTWMPMGTYQFYCAKGIGLVKTDYSLSLLGQTYTSAASYLVDYTIK</sequence>
<keyword evidence="1" id="KW-0732">Signal</keyword>
<reference evidence="2 3" key="1">
    <citation type="submission" date="2022-01" db="EMBL/GenBank/DDBJ databases">
        <title>Flavihumibacter sp. nov., isolated from sediment of a river.</title>
        <authorList>
            <person name="Liu H."/>
        </authorList>
    </citation>
    <scope>NUCLEOTIDE SEQUENCE [LARGE SCALE GENOMIC DNA]</scope>
    <source>
        <strain evidence="2 3">RY-1</strain>
    </source>
</reference>
<comment type="caution">
    <text evidence="2">The sequence shown here is derived from an EMBL/GenBank/DDBJ whole genome shotgun (WGS) entry which is preliminary data.</text>
</comment>
<dbReference type="Proteomes" id="UP001200145">
    <property type="component" value="Unassembled WGS sequence"/>
</dbReference>
<evidence type="ECO:0000313" key="2">
    <source>
        <dbReference type="EMBL" id="MCF1716599.1"/>
    </source>
</evidence>
<evidence type="ECO:0008006" key="4">
    <source>
        <dbReference type="Google" id="ProtNLM"/>
    </source>
</evidence>
<proteinExistence type="predicted"/>
<organism evidence="2 3">
    <name type="scientific">Flavihumibacter fluminis</name>
    <dbReference type="NCBI Taxonomy" id="2909236"/>
    <lineage>
        <taxon>Bacteria</taxon>
        <taxon>Pseudomonadati</taxon>
        <taxon>Bacteroidota</taxon>
        <taxon>Chitinophagia</taxon>
        <taxon>Chitinophagales</taxon>
        <taxon>Chitinophagaceae</taxon>
        <taxon>Flavihumibacter</taxon>
    </lineage>
</organism>
<name>A0ABS9BN16_9BACT</name>
<protein>
    <recommendedName>
        <fullName evidence="4">Lipoprotein</fullName>
    </recommendedName>
</protein>
<feature type="chain" id="PRO_5046740741" description="Lipoprotein" evidence="1">
    <location>
        <begin position="20"/>
        <end position="237"/>
    </location>
</feature>
<evidence type="ECO:0000313" key="3">
    <source>
        <dbReference type="Proteomes" id="UP001200145"/>
    </source>
</evidence>
<evidence type="ECO:0000256" key="1">
    <source>
        <dbReference type="SAM" id="SignalP"/>
    </source>
</evidence>
<dbReference type="PROSITE" id="PS51257">
    <property type="entry name" value="PROKAR_LIPOPROTEIN"/>
    <property type="match status" value="1"/>
</dbReference>
<keyword evidence="3" id="KW-1185">Reference proteome</keyword>
<dbReference type="RefSeq" id="WP_234867908.1">
    <property type="nucleotide sequence ID" value="NZ_JAKEVY010000005.1"/>
</dbReference>
<gene>
    <name evidence="2" type="ORF">L0U88_18295</name>
</gene>